<proteinExistence type="inferred from homology"/>
<dbReference type="PROSITE" id="PS51190">
    <property type="entry name" value="FATC"/>
    <property type="match status" value="1"/>
</dbReference>
<dbReference type="SUPFAM" id="SSF56112">
    <property type="entry name" value="Protein kinase-like (PK-like)"/>
    <property type="match status" value="1"/>
</dbReference>
<dbReference type="CDD" id="cd05171">
    <property type="entry name" value="PIKKc_ATM"/>
    <property type="match status" value="1"/>
</dbReference>
<evidence type="ECO:0000313" key="26">
    <source>
        <dbReference type="EMBL" id="KAH0547600.1"/>
    </source>
</evidence>
<dbReference type="OrthoDB" id="381190at2759"/>
<dbReference type="PANTHER" id="PTHR37079">
    <property type="entry name" value="SERINE/THREONINE-PROTEIN KINASE ATM"/>
    <property type="match status" value="1"/>
</dbReference>
<evidence type="ECO:0000256" key="19">
    <source>
        <dbReference type="ARBA" id="ARBA00048679"/>
    </source>
</evidence>
<dbReference type="GO" id="GO:0005634">
    <property type="term" value="C:nucleus"/>
    <property type="evidence" value="ECO:0007669"/>
    <property type="project" value="UniProtKB-SubCell"/>
</dbReference>
<evidence type="ECO:0000259" key="24">
    <source>
        <dbReference type="PROSITE" id="PS51189"/>
    </source>
</evidence>
<keyword evidence="12 20" id="KW-0418">Kinase</keyword>
<dbReference type="InterPro" id="IPR000403">
    <property type="entry name" value="PI3/4_kinase_cat_dom"/>
</dbReference>
<dbReference type="InterPro" id="IPR036940">
    <property type="entry name" value="PI3/4_kinase_cat_sf"/>
</dbReference>
<evidence type="ECO:0000256" key="11">
    <source>
        <dbReference type="ARBA" id="ARBA00022763"/>
    </source>
</evidence>
<keyword evidence="9 20" id="KW-0808">Transferase</keyword>
<dbReference type="EC" id="2.7.11.1" evidence="5 20"/>
<dbReference type="InterPro" id="IPR011009">
    <property type="entry name" value="Kinase-like_dom_sf"/>
</dbReference>
<feature type="region of interest" description="Disordered" evidence="22">
    <location>
        <begin position="173"/>
        <end position="214"/>
    </location>
</feature>
<feature type="domain" description="PI3K/PI4K catalytic" evidence="23">
    <location>
        <begin position="2574"/>
        <end position="2892"/>
    </location>
</feature>
<comment type="function">
    <text evidence="17 20">Serine/threonine protein kinase which activates checkpoint signaling upon genotoxic stresses such as ionizing radiation (IR), ultraviolet light (UV), or DNA replication stalling, thereby acting as a DNA damage sensor. Recognizes the substrate consensus sequence [ST]-Q. Phosphorylates histone H2A to form H2AS128ph (gamma-H2A) at sites of DNA damage, involved in the regulation of DNA damage response mechanism. Required for the control of telomere length and genome stability.</text>
</comment>
<dbReference type="InterPro" id="IPR018936">
    <property type="entry name" value="PI3/4_kinase_CS"/>
</dbReference>
<dbReference type="EMBL" id="JAGHQL010000003">
    <property type="protein sequence ID" value="KAH0547600.1"/>
    <property type="molecule type" value="Genomic_DNA"/>
</dbReference>
<dbReference type="Gene3D" id="3.30.1010.10">
    <property type="entry name" value="Phosphatidylinositol 3-kinase Catalytic Subunit, Chain A, domain 4"/>
    <property type="match status" value="1"/>
</dbReference>
<comment type="caution">
    <text evidence="26">The sequence shown here is derived from an EMBL/GenBank/DDBJ whole genome shotgun (WGS) entry which is preliminary data.</text>
</comment>
<dbReference type="InterPro" id="IPR014009">
    <property type="entry name" value="PIK_FAT"/>
</dbReference>
<dbReference type="InterPro" id="IPR003152">
    <property type="entry name" value="FATC_dom"/>
</dbReference>
<dbReference type="GO" id="GO:0035556">
    <property type="term" value="P:intracellular signal transduction"/>
    <property type="evidence" value="ECO:0007669"/>
    <property type="project" value="UniProtKB-ARBA"/>
</dbReference>
<dbReference type="Pfam" id="PF00454">
    <property type="entry name" value="PI3_PI4_kinase"/>
    <property type="match status" value="1"/>
</dbReference>
<keyword evidence="14 20" id="KW-0156">Chromatin regulator</keyword>
<evidence type="ECO:0000256" key="1">
    <source>
        <dbReference type="ARBA" id="ARBA00004123"/>
    </source>
</evidence>
<keyword evidence="27" id="KW-1185">Reference proteome</keyword>
<evidence type="ECO:0000256" key="5">
    <source>
        <dbReference type="ARBA" id="ARBA00012513"/>
    </source>
</evidence>
<evidence type="ECO:0000256" key="6">
    <source>
        <dbReference type="ARBA" id="ARBA00014619"/>
    </source>
</evidence>
<dbReference type="Gene3D" id="1.10.1070.11">
    <property type="entry name" value="Phosphatidylinositol 3-/4-kinase, catalytic domain"/>
    <property type="match status" value="1"/>
</dbReference>
<dbReference type="Pfam" id="PF02260">
    <property type="entry name" value="FATC"/>
    <property type="match status" value="1"/>
</dbReference>
<keyword evidence="21" id="KW-0175">Coiled coil</keyword>
<keyword evidence="11 20" id="KW-0227">DNA damage</keyword>
<evidence type="ECO:0000256" key="12">
    <source>
        <dbReference type="ARBA" id="ARBA00022777"/>
    </source>
</evidence>
<dbReference type="Pfam" id="PF11640">
    <property type="entry name" value="TAN"/>
    <property type="match status" value="1"/>
</dbReference>
<evidence type="ECO:0000256" key="2">
    <source>
        <dbReference type="ARBA" id="ARBA00004574"/>
    </source>
</evidence>
<dbReference type="PROSITE" id="PS00915">
    <property type="entry name" value="PI3_4_KINASE_1"/>
    <property type="match status" value="1"/>
</dbReference>
<feature type="domain" description="FATC" evidence="25">
    <location>
        <begin position="2903"/>
        <end position="2935"/>
    </location>
</feature>
<name>A0A9P8IFT3_9PEZI</name>
<dbReference type="SUPFAM" id="SSF48371">
    <property type="entry name" value="ARM repeat"/>
    <property type="match status" value="1"/>
</dbReference>
<evidence type="ECO:0000256" key="18">
    <source>
        <dbReference type="ARBA" id="ARBA00047899"/>
    </source>
</evidence>
<feature type="compositionally biased region" description="Acidic residues" evidence="22">
    <location>
        <begin position="853"/>
        <end position="865"/>
    </location>
</feature>
<feature type="domain" description="FAT" evidence="24">
    <location>
        <begin position="1867"/>
        <end position="2469"/>
    </location>
</feature>
<evidence type="ECO:0000259" key="23">
    <source>
        <dbReference type="PROSITE" id="PS50290"/>
    </source>
</evidence>
<keyword evidence="16 20" id="KW-0539">Nucleus</keyword>
<evidence type="ECO:0000256" key="22">
    <source>
        <dbReference type="SAM" id="MobiDB-lite"/>
    </source>
</evidence>
<sequence length="2935" mass="329855">MGEVNINGAIDQIRSDKTKERSEGLADLKHILTSNRRSSRLDALNDKGFHKIYEALFRVTSSEKSLYVKATRANVKSQLSLRLSTCAAVLRVAVEVGVKRIRHKTAIALTDHIIQSLPTTGEGYCEPLSLDYIKALRTLLEHQPHVEHFLKDEWIGVVDFCCEGVGPQRHGFAAQGVSSKGRSTPGPPDTSSNTGSGSMLAVRSPSGRATNNAQSKSNAEELMFCLQQLVSAPNAPILERAQDVLATASRFLGSSPAVSRAHQAAFAVLNAVLVRTRTDYISLTEDVLREVIPLMSHLWTSKSSPLKDEMITTLIYGKSHIRRMMLDGNSEDDKAHIESLLEAIKSDYSRRLDREQLSLDDISLLQHGDLVCERTSLRLKQCCLRSGSTRSEQSWMIPQLISLLVLSLDVSEGQSSWAMRPEFSAETSNKRQRTARLSDGHFGELFRESRSPHIGTRICALQAIVFALEEKHLTEDRLKATMSQLVACISDDSNAIASWALMAIARFCGPSSAASCCVYQETARSSSLCTEWLQIWQLASRSATSPSTCRPACHLMQVILEWKLVDYPSVATVVESMISSIEINGPGALVDSALSLWALLMRRRNFEVRGATGASSDRLLQWLFSRWRPARFTDRSTAPQYSQHADPAHVLSLLFGCIGPRAWLRCSRSQKLMNYLLLFDEVDLPLQDQLYEDEPGTESLAGSVSRYHSAEVLIFDHCIHEFEKARENWIALTSDHAKSVNTDIIRIITSLCIIGSTLTSTIRLRDTRRTESLTRHTEALTAALTKFLAREDCPQMLVDVMLQTTRPYISRVSSIKYGPAEDLGHWGIPNVLMSFSEVVGSRRRLHDSFPAGDEIDPMDIDDDFESQASRGRADTGKPDIIRQDLGAETSFATFRHSTAALLHLHSSAFKLRAEQTGLPESVLCSSFIDYLTSLDQPELLASRSVLRAFAISELVVDAHDAAKLLFHFGERVLQSYDYERCEVSIGICIDVLTGFANEWTQSESEDLSEVGADFYSWFIKVALHKGISSPNVQTGIANLLQCLLKAQPEYGKEQNLPSIQSSLLAILRDGDIPVKFHLAERLPEIFGLFLLKNHDNVFEEVLSSLPTDKDWIEGLALRLLTLARLASSWYTLIRRSVYHIFETPGQIPDSARHASRCLIYVSDSLGLSGPRDVFKLFVSQLLYTWLASQSIMTIPFQVFGYCDLKQLLSDIQDEAMGQLVMRCKDEEASALSSILNISFEDLVEQSFDKVVGYSIARDISFPPTDKTSVYVSGEVRIRKRIGKEKFYTLLHSNFAKILALLFRSIEQEEQIERAFLKHPSFEYASKALKEMRAISVSESPLPANQQPSFRAKYFIDELSHLCSRTRYDLSNLWNPALLTFVLRKLLDTIHPALGSLHACSVIRRVRILVCMAGDTALRDYPLEMLLHSLRPFLIDGQCADDTIGLVQYLFIHGSEYLKHAPSFVAGISLSILASIRAFLCSTQESTTQENEHQKTMSKAEAFHAWFGLFLEQYRSPIMPEAHQDAFQSIVRSARAIRVEGNAIRGTSESDLLRELLEDETGNRKLLNRPSQSLAYSLLCADFQRPSSYRYDIFGSDEDAVANAVAVWRSCQRVDIGNGYLLWAARILGRAYASSGRAHKELTHESELSKLKEFSAGHSGRQSSSKSAILRHLRDLLLGDKCNEVGIAENTLERIVLRVIDRDPEEAYECEQVLPTSLLKALTWDTYVPPTSHSTPPIHHSVKESAKYVPNVPVTRWIRNLSISLAHAASDDAIIGALPLILDGIDGLAEQLFPYILHVILHREFEGQRSTRAQLSEVFREWFRTCTGATTPHVKVLITTILYLRTQPIPQEVTTADREYWLDLDYGDLAEAAAKCKMFKTALLFIEIRSSQAARASRRASGAQKLSHPTDLLLLIFKHIDDPDSFYGVGQQSSLAAVMDRLEYERDGFKSLSFRGAHYDSQMRTKEDTDEVDSCGMIEALSALNLNGLSHSLLRSELQDGRATDMVDSTYQAARKLEQWDIPDPVTHKTEAATIFRVFQCINSASDLPTISRSLDTNFLDTMTQMTKESQTGTSLHVSLRTLAVLTEIDEAVNVEDAGQLKEAWERMQSREPWMRLGRFEDVSQILSSRETIFSSLSRRPSLLNATQTSARDTRLIEVHALLESSQMSRSHGALQNSLTTATYLSGLTEPCNKLGLEIGAMAQFEAANVLWDQGEMMASIRVLQSLNTLPDLRKQTIPIGKPELLAKLGHRISEARLEKPDEIISKYLLPAVKELKNTTEGIEAGQVFHEFASFCDRQLQNQDNLEDFQRIQKLRQRKEAEVQDLEKMMKSSSAQAKDQLRSHRAKAKQWFELDDQEYKRLLDSRQTFLQRSLENYLLCLRACETYNNDVLRFCALWLQQSDSKIANRAVGKCLATVPSRKFASLINQLSSRLLNVTDDFQPLLFSLVLRICTDHPYHGIYQIFAGSKTTKGGKDEKAISRHEAALKIAVRLREAENSREKWKSIHDSSICYVKLALEKLDDKTKPGSRVALRRTTQGHKLEQDVPRYRLPPPTMNIGLRADCDYSKVPVIEKFQPEMTIASGVSAPKIVTCIASDGSKHKQLVKGGNDDLRQDAIMEQVFEQVSELLQSNRSTRQRNLRVRTYKVLPLTTSAGIIEFVPNTIPLHDFLMPAHQKHFPKDWKPNVCRKTISDVQSRSVDHRLKAYLQVTEHFHPVMRYFFMERFDNPDDWFEKRLAYNRSIAATSILGHVLGLGDRHAHNILLDEKTGEVVHIDLGVAFEQGRVLPVPEVVPFRLTRDIVDGMGITKTEGVFRRCCEFTLDALREESYSIMTILDVLRYDPLYLWSVSPLRIKRMQEAQSETATPAPAMDGADADAYATRKKDENEPSEADRALTVVAKKLSKTLSVTATVNELIQQATDERNLAVLYCGWAAYA</sequence>
<keyword evidence="15 20" id="KW-0779">Telomere</keyword>
<dbReference type="SMART" id="SM01342">
    <property type="entry name" value="TAN"/>
    <property type="match status" value="1"/>
</dbReference>
<organism evidence="26 27">
    <name type="scientific">Glutinoglossum americanum</name>
    <dbReference type="NCBI Taxonomy" id="1670608"/>
    <lineage>
        <taxon>Eukaryota</taxon>
        <taxon>Fungi</taxon>
        <taxon>Dikarya</taxon>
        <taxon>Ascomycota</taxon>
        <taxon>Pezizomycotina</taxon>
        <taxon>Geoglossomycetes</taxon>
        <taxon>Geoglossales</taxon>
        <taxon>Geoglossaceae</taxon>
        <taxon>Glutinoglossum</taxon>
    </lineage>
</organism>
<evidence type="ECO:0000256" key="13">
    <source>
        <dbReference type="ARBA" id="ARBA00022840"/>
    </source>
</evidence>
<comment type="subcellular location">
    <subcellularLocation>
        <location evidence="2 20">Chromosome</location>
        <location evidence="2 20">Telomere</location>
    </subcellularLocation>
    <subcellularLocation>
        <location evidence="1 20">Nucleus</location>
    </subcellularLocation>
</comment>
<keyword evidence="10 20" id="KW-0547">Nucleotide-binding</keyword>
<reference evidence="26" key="1">
    <citation type="submission" date="2021-03" db="EMBL/GenBank/DDBJ databases">
        <title>Comparative genomics and phylogenomic investigation of the class Geoglossomycetes provide insights into ecological specialization and systematics.</title>
        <authorList>
            <person name="Melie T."/>
            <person name="Pirro S."/>
            <person name="Miller A.N."/>
            <person name="Quandt A."/>
        </authorList>
    </citation>
    <scope>NUCLEOTIDE SEQUENCE</scope>
    <source>
        <strain evidence="26">GBOQ0MN5Z8</strain>
    </source>
</reference>
<dbReference type="SMART" id="SM01343">
    <property type="entry name" value="FATC"/>
    <property type="match status" value="1"/>
</dbReference>
<protein>
    <recommendedName>
        <fullName evidence="6 20">Serine/threonine-protein kinase Tel1</fullName>
        <ecNumber evidence="5 20">2.7.11.1</ecNumber>
    </recommendedName>
</protein>
<keyword evidence="7 20" id="KW-0158">Chromosome</keyword>
<evidence type="ECO:0000256" key="7">
    <source>
        <dbReference type="ARBA" id="ARBA00022454"/>
    </source>
</evidence>
<evidence type="ECO:0000256" key="15">
    <source>
        <dbReference type="ARBA" id="ARBA00022895"/>
    </source>
</evidence>
<keyword evidence="8 20" id="KW-0723">Serine/threonine-protein kinase</keyword>
<evidence type="ECO:0000256" key="20">
    <source>
        <dbReference type="RuleBase" id="RU365027"/>
    </source>
</evidence>
<dbReference type="InterPro" id="IPR038980">
    <property type="entry name" value="ATM_plant"/>
</dbReference>
<dbReference type="PROSITE" id="PS50290">
    <property type="entry name" value="PI3_4_KINASE_3"/>
    <property type="match status" value="1"/>
</dbReference>
<evidence type="ECO:0000313" key="27">
    <source>
        <dbReference type="Proteomes" id="UP000698800"/>
    </source>
</evidence>
<keyword evidence="13 20" id="KW-0067">ATP-binding</keyword>
<evidence type="ECO:0000256" key="17">
    <source>
        <dbReference type="ARBA" id="ARBA00025079"/>
    </source>
</evidence>
<comment type="similarity">
    <text evidence="3 20">Belongs to the PI3/PI4-kinase family. ATM subfamily.</text>
</comment>
<dbReference type="InterPro" id="IPR044107">
    <property type="entry name" value="PIKKc_ATM"/>
</dbReference>
<evidence type="ECO:0000259" key="25">
    <source>
        <dbReference type="PROSITE" id="PS51190"/>
    </source>
</evidence>
<gene>
    <name evidence="26" type="ORF">FGG08_000325</name>
</gene>
<feature type="region of interest" description="Disordered" evidence="22">
    <location>
        <begin position="850"/>
        <end position="878"/>
    </location>
</feature>
<evidence type="ECO:0000256" key="9">
    <source>
        <dbReference type="ARBA" id="ARBA00022679"/>
    </source>
</evidence>
<dbReference type="GO" id="GO:0006325">
    <property type="term" value="P:chromatin organization"/>
    <property type="evidence" value="ECO:0007669"/>
    <property type="project" value="UniProtKB-KW"/>
</dbReference>
<feature type="coiled-coil region" evidence="21">
    <location>
        <begin position="2308"/>
        <end position="2335"/>
    </location>
</feature>
<dbReference type="GO" id="GO:0004674">
    <property type="term" value="F:protein serine/threonine kinase activity"/>
    <property type="evidence" value="ECO:0007669"/>
    <property type="project" value="UniProtKB-KW"/>
</dbReference>
<evidence type="ECO:0000256" key="8">
    <source>
        <dbReference type="ARBA" id="ARBA00022527"/>
    </source>
</evidence>
<dbReference type="SMART" id="SM00146">
    <property type="entry name" value="PI3Kc"/>
    <property type="match status" value="1"/>
</dbReference>
<evidence type="ECO:0000256" key="16">
    <source>
        <dbReference type="ARBA" id="ARBA00023242"/>
    </source>
</evidence>
<dbReference type="FunFam" id="3.30.1010.10:FF:000019">
    <property type="entry name" value="Serine/threonine-protein kinase Tel1"/>
    <property type="match status" value="1"/>
</dbReference>
<dbReference type="PROSITE" id="PS51189">
    <property type="entry name" value="FAT"/>
    <property type="match status" value="1"/>
</dbReference>
<evidence type="ECO:0000256" key="10">
    <source>
        <dbReference type="ARBA" id="ARBA00022741"/>
    </source>
</evidence>
<dbReference type="PANTHER" id="PTHR37079:SF4">
    <property type="entry name" value="SERINE_THREONINE-PROTEIN KINASE ATM"/>
    <property type="match status" value="1"/>
</dbReference>
<comment type="catalytic activity">
    <reaction evidence="19">
        <text>L-seryl-[protein] + ATP = O-phospho-L-seryl-[protein] + ADP + H(+)</text>
        <dbReference type="Rhea" id="RHEA:17989"/>
        <dbReference type="Rhea" id="RHEA-COMP:9863"/>
        <dbReference type="Rhea" id="RHEA-COMP:11604"/>
        <dbReference type="ChEBI" id="CHEBI:15378"/>
        <dbReference type="ChEBI" id="CHEBI:29999"/>
        <dbReference type="ChEBI" id="CHEBI:30616"/>
        <dbReference type="ChEBI" id="CHEBI:83421"/>
        <dbReference type="ChEBI" id="CHEBI:456216"/>
        <dbReference type="EC" id="2.7.11.1"/>
    </reaction>
</comment>
<accession>A0A9P8IFT3</accession>
<comment type="catalytic activity">
    <reaction evidence="18 20">
        <text>L-threonyl-[protein] + ATP = O-phospho-L-threonyl-[protein] + ADP + H(+)</text>
        <dbReference type="Rhea" id="RHEA:46608"/>
        <dbReference type="Rhea" id="RHEA-COMP:11060"/>
        <dbReference type="Rhea" id="RHEA-COMP:11605"/>
        <dbReference type="ChEBI" id="CHEBI:15378"/>
        <dbReference type="ChEBI" id="CHEBI:30013"/>
        <dbReference type="ChEBI" id="CHEBI:30616"/>
        <dbReference type="ChEBI" id="CHEBI:61977"/>
        <dbReference type="ChEBI" id="CHEBI:456216"/>
        <dbReference type="EC" id="2.7.11.1"/>
    </reaction>
</comment>
<evidence type="ECO:0000256" key="21">
    <source>
        <dbReference type="SAM" id="Coils"/>
    </source>
</evidence>
<evidence type="ECO:0000256" key="3">
    <source>
        <dbReference type="ARBA" id="ARBA00010769"/>
    </source>
</evidence>
<dbReference type="Proteomes" id="UP000698800">
    <property type="component" value="Unassembled WGS sequence"/>
</dbReference>
<dbReference type="PROSITE" id="PS00916">
    <property type="entry name" value="PI3_4_KINASE_2"/>
    <property type="match status" value="1"/>
</dbReference>
<comment type="subunit">
    <text evidence="4">Associates with DNA double-strand breaks.</text>
</comment>
<dbReference type="GO" id="GO:0005524">
    <property type="term" value="F:ATP binding"/>
    <property type="evidence" value="ECO:0007669"/>
    <property type="project" value="UniProtKB-KW"/>
</dbReference>
<dbReference type="InterPro" id="IPR016024">
    <property type="entry name" value="ARM-type_fold"/>
</dbReference>
<dbReference type="InterPro" id="IPR021668">
    <property type="entry name" value="TAN"/>
</dbReference>
<dbReference type="GO" id="GO:0006281">
    <property type="term" value="P:DNA repair"/>
    <property type="evidence" value="ECO:0007669"/>
    <property type="project" value="InterPro"/>
</dbReference>
<evidence type="ECO:0000256" key="4">
    <source>
        <dbReference type="ARBA" id="ARBA00011370"/>
    </source>
</evidence>
<evidence type="ECO:0000256" key="14">
    <source>
        <dbReference type="ARBA" id="ARBA00022853"/>
    </source>
</evidence>
<dbReference type="GO" id="GO:0000781">
    <property type="term" value="C:chromosome, telomeric region"/>
    <property type="evidence" value="ECO:0007669"/>
    <property type="project" value="UniProtKB-SubCell"/>
</dbReference>